<dbReference type="PROSITE" id="PS51257">
    <property type="entry name" value="PROKAR_LIPOPROTEIN"/>
    <property type="match status" value="1"/>
</dbReference>
<proteinExistence type="predicted"/>
<name>A0A399CV42_9BACT</name>
<accession>A0A399CV42</accession>
<feature type="chain" id="PRO_5017388152" description="DUF4382 domain-containing protein" evidence="1">
    <location>
        <begin position="26"/>
        <end position="260"/>
    </location>
</feature>
<protein>
    <recommendedName>
        <fullName evidence="4">DUF4382 domain-containing protein</fullName>
    </recommendedName>
</protein>
<evidence type="ECO:0000313" key="3">
    <source>
        <dbReference type="Proteomes" id="UP000266441"/>
    </source>
</evidence>
<dbReference type="AlphaFoldDB" id="A0A399CV42"/>
<gene>
    <name evidence="2" type="ORF">D1164_18140</name>
</gene>
<organism evidence="2 3">
    <name type="scientific">Mariniphaga sediminis</name>
    <dbReference type="NCBI Taxonomy" id="1628158"/>
    <lineage>
        <taxon>Bacteria</taxon>
        <taxon>Pseudomonadati</taxon>
        <taxon>Bacteroidota</taxon>
        <taxon>Bacteroidia</taxon>
        <taxon>Marinilabiliales</taxon>
        <taxon>Prolixibacteraceae</taxon>
        <taxon>Mariniphaga</taxon>
    </lineage>
</organism>
<comment type="caution">
    <text evidence="2">The sequence shown here is derived from an EMBL/GenBank/DDBJ whole genome shotgun (WGS) entry which is preliminary data.</text>
</comment>
<dbReference type="EMBL" id="QWET01000017">
    <property type="protein sequence ID" value="RIH63675.1"/>
    <property type="molecule type" value="Genomic_DNA"/>
</dbReference>
<dbReference type="Proteomes" id="UP000266441">
    <property type="component" value="Unassembled WGS sequence"/>
</dbReference>
<keyword evidence="3" id="KW-1185">Reference proteome</keyword>
<evidence type="ECO:0008006" key="4">
    <source>
        <dbReference type="Google" id="ProtNLM"/>
    </source>
</evidence>
<evidence type="ECO:0000256" key="1">
    <source>
        <dbReference type="SAM" id="SignalP"/>
    </source>
</evidence>
<sequence>MIKKIITMNKKALSVILVVCTLGFAACQKEDLANSDSSTLGVKLLALNKSYSLPVIKNNTKSAVIDSPYLTWDTVQMVVSKVKLEAELKSLVTHHDSIEIEYKWNGPQLIDLLDSTTIFGNFILQPGFYDEIELKIEGLKRDATSSPVFYMSGIYTNGEGENIPVALEIYTDIEFDTEKESVEVSESNMDIISTIQLYLDELMAGISPEQMDNAALTDGVILISAESNKNLYQSITEKLVDDDLQCKYHHKDDDDDDDDD</sequence>
<keyword evidence="1" id="KW-0732">Signal</keyword>
<evidence type="ECO:0000313" key="2">
    <source>
        <dbReference type="EMBL" id="RIH63675.1"/>
    </source>
</evidence>
<feature type="signal peptide" evidence="1">
    <location>
        <begin position="1"/>
        <end position="25"/>
    </location>
</feature>
<reference evidence="2 3" key="1">
    <citation type="journal article" date="2015" name="Int. J. Syst. Evol. Microbiol.">
        <title>Mariniphaga sediminis sp. nov., isolated from coastal sediment.</title>
        <authorList>
            <person name="Wang F.Q."/>
            <person name="Shen Q.Y."/>
            <person name="Chen G.J."/>
            <person name="Du Z.J."/>
        </authorList>
    </citation>
    <scope>NUCLEOTIDE SEQUENCE [LARGE SCALE GENOMIC DNA]</scope>
    <source>
        <strain evidence="2 3">SY21</strain>
    </source>
</reference>